<dbReference type="Proteomes" id="UP000190198">
    <property type="component" value="Unassembled WGS sequence"/>
</dbReference>
<dbReference type="AlphaFoldDB" id="A0A1T2LCY0"/>
<comment type="caution">
    <text evidence="1">The sequence shown here is derived from an EMBL/GenBank/DDBJ whole genome shotgun (WGS) entry which is preliminary data.</text>
</comment>
<name>A0A1T2LCY0_9GAMM</name>
<keyword evidence="2" id="KW-1185">Reference proteome</keyword>
<gene>
    <name evidence="1" type="ORF">BOW52_00915</name>
</gene>
<reference evidence="1 2" key="1">
    <citation type="submission" date="2016-11" db="EMBL/GenBank/DDBJ databases">
        <title>Mixed transmission modes and dynamic genome evolution in an obligate animal-bacterial symbiosis.</title>
        <authorList>
            <person name="Russell S.L."/>
            <person name="Corbett-Detig R.B."/>
            <person name="Cavanaugh C.M."/>
        </authorList>
    </citation>
    <scope>NUCLEOTIDE SEQUENCE [LARGE SCALE GENOMIC DNA]</scope>
    <source>
        <strain evidence="1">Sp-SM6</strain>
    </source>
</reference>
<dbReference type="PROSITE" id="PS51257">
    <property type="entry name" value="PROKAR_LIPOPROTEIN"/>
    <property type="match status" value="1"/>
</dbReference>
<sequence length="142" mass="16580">MPGHLRMHSSKKILSRLLILSLISILAACGSMQKKREQSFHDTLTLFKHALRWEAPESQLAFFIQPETANLPSRYGMRAVDMEQLTPAVQIEENTWVIKVRLHYLKESSQSIRTISDSQQWHWLGEDEGWRRNNPMPVVSRR</sequence>
<evidence type="ECO:0000313" key="1">
    <source>
        <dbReference type="EMBL" id="OOZ42958.1"/>
    </source>
</evidence>
<protein>
    <recommendedName>
        <fullName evidence="3">Lipoprotein</fullName>
    </recommendedName>
</protein>
<accession>A0A1T2LCY0</accession>
<dbReference type="EMBL" id="MPRK01000006">
    <property type="protein sequence ID" value="OOZ42958.1"/>
    <property type="molecule type" value="Genomic_DNA"/>
</dbReference>
<evidence type="ECO:0008006" key="3">
    <source>
        <dbReference type="Google" id="ProtNLM"/>
    </source>
</evidence>
<proteinExistence type="predicted"/>
<evidence type="ECO:0000313" key="2">
    <source>
        <dbReference type="Proteomes" id="UP000190198"/>
    </source>
</evidence>
<organism evidence="1 2">
    <name type="scientific">Solemya elarraichensis gill symbiont</name>
    <dbReference type="NCBI Taxonomy" id="1918949"/>
    <lineage>
        <taxon>Bacteria</taxon>
        <taxon>Pseudomonadati</taxon>
        <taxon>Pseudomonadota</taxon>
        <taxon>Gammaproteobacteria</taxon>
        <taxon>sulfur-oxidizing symbionts</taxon>
    </lineage>
</organism>